<evidence type="ECO:0000313" key="1">
    <source>
        <dbReference type="EMBL" id="OBZ81396.1"/>
    </source>
</evidence>
<feature type="non-terminal residue" evidence="1">
    <location>
        <position position="1"/>
    </location>
</feature>
<organism evidence="1 2">
    <name type="scientific">Choanephora cucurbitarum</name>
    <dbReference type="NCBI Taxonomy" id="101091"/>
    <lineage>
        <taxon>Eukaryota</taxon>
        <taxon>Fungi</taxon>
        <taxon>Fungi incertae sedis</taxon>
        <taxon>Mucoromycota</taxon>
        <taxon>Mucoromycotina</taxon>
        <taxon>Mucoromycetes</taxon>
        <taxon>Mucorales</taxon>
        <taxon>Mucorineae</taxon>
        <taxon>Choanephoraceae</taxon>
        <taxon>Choanephoroideae</taxon>
        <taxon>Choanephora</taxon>
    </lineage>
</organism>
<evidence type="ECO:0000313" key="2">
    <source>
        <dbReference type="Proteomes" id="UP000093000"/>
    </source>
</evidence>
<dbReference type="OrthoDB" id="2282309at2759"/>
<keyword evidence="2" id="KW-1185">Reference proteome</keyword>
<name>A0A1C7MYA9_9FUNG</name>
<protein>
    <submittedName>
        <fullName evidence="1">Uncharacterized protein</fullName>
    </submittedName>
</protein>
<reference evidence="1 2" key="1">
    <citation type="submission" date="2016-03" db="EMBL/GenBank/DDBJ databases">
        <title>Choanephora cucurbitarum.</title>
        <authorList>
            <person name="Min B."/>
            <person name="Park H."/>
            <person name="Park J.-H."/>
            <person name="Shin H.-D."/>
            <person name="Choi I.-G."/>
        </authorList>
    </citation>
    <scope>NUCLEOTIDE SEQUENCE [LARGE SCALE GENOMIC DNA]</scope>
    <source>
        <strain evidence="1 2">KUS-F28377</strain>
    </source>
</reference>
<dbReference type="AlphaFoldDB" id="A0A1C7MYA9"/>
<sequence length="167" mass="18632">SSLVPHTYAPTEANGIAMPTSNYEAYIQTTVPTRLSAKEPTSFELATTTAIVLTPTTKDSAIEYGDALTVSCFGDDPNTIILQYKDQHNHTLDSVDHLRFLLSTVVKREAESRLRKGYDRREIRVALNRHLIELVAASSLFSMHRDQFVCPDDVYNIFSEALALQAV</sequence>
<comment type="caution">
    <text evidence="1">The sequence shown here is derived from an EMBL/GenBank/DDBJ whole genome shotgun (WGS) entry which is preliminary data.</text>
</comment>
<accession>A0A1C7MYA9</accession>
<gene>
    <name evidence="1" type="ORF">A0J61_10555</name>
</gene>
<dbReference type="InParanoid" id="A0A1C7MYA9"/>
<proteinExistence type="predicted"/>
<dbReference type="Proteomes" id="UP000093000">
    <property type="component" value="Unassembled WGS sequence"/>
</dbReference>
<dbReference type="EMBL" id="LUGH01001233">
    <property type="protein sequence ID" value="OBZ81396.1"/>
    <property type="molecule type" value="Genomic_DNA"/>
</dbReference>